<protein>
    <submittedName>
        <fullName evidence="1">Uncharacterized protein</fullName>
    </submittedName>
</protein>
<keyword evidence="2" id="KW-1185">Reference proteome</keyword>
<evidence type="ECO:0000313" key="1">
    <source>
        <dbReference type="EMBL" id="KAK2957174.1"/>
    </source>
</evidence>
<dbReference type="Proteomes" id="UP001281761">
    <property type="component" value="Unassembled WGS sequence"/>
</dbReference>
<sequence length="218" mass="23945">MALEDTTLELGNTGGCPGIYPLIKGVNLDLMHGQDMKGSGADVPTVSIYPVGKKTAENTVALSNVEVLEGNTVVKGNYHRATANISKGLSYTLEVAAGSEVSNLFTFTTIGSHKRSVQTRLTIQSCYLITLSFSKYDRKRRVVHCPTFDGEYCPTRRLDSAVQYRDITEKDMRVEGMVHFGLGSSLDGRLRGSFKSILFPRKTTLAEKRIPTHPQILS</sequence>
<dbReference type="EMBL" id="JARBJD010000048">
    <property type="protein sequence ID" value="KAK2957174.1"/>
    <property type="molecule type" value="Genomic_DNA"/>
</dbReference>
<evidence type="ECO:0000313" key="2">
    <source>
        <dbReference type="Proteomes" id="UP001281761"/>
    </source>
</evidence>
<comment type="caution">
    <text evidence="1">The sequence shown here is derived from an EMBL/GenBank/DDBJ whole genome shotgun (WGS) entry which is preliminary data.</text>
</comment>
<organism evidence="1 2">
    <name type="scientific">Blattamonas nauphoetae</name>
    <dbReference type="NCBI Taxonomy" id="2049346"/>
    <lineage>
        <taxon>Eukaryota</taxon>
        <taxon>Metamonada</taxon>
        <taxon>Preaxostyla</taxon>
        <taxon>Oxymonadida</taxon>
        <taxon>Blattamonas</taxon>
    </lineage>
</organism>
<gene>
    <name evidence="1" type="ORF">BLNAU_7768</name>
</gene>
<proteinExistence type="predicted"/>
<reference evidence="1 2" key="1">
    <citation type="journal article" date="2022" name="bioRxiv">
        <title>Genomics of Preaxostyla Flagellates Illuminates Evolutionary Transitions and the Path Towards Mitochondrial Loss.</title>
        <authorList>
            <person name="Novak L.V.F."/>
            <person name="Treitli S.C."/>
            <person name="Pyrih J."/>
            <person name="Halakuc P."/>
            <person name="Pipaliya S.V."/>
            <person name="Vacek V."/>
            <person name="Brzon O."/>
            <person name="Soukal P."/>
            <person name="Eme L."/>
            <person name="Dacks J.B."/>
            <person name="Karnkowska A."/>
            <person name="Elias M."/>
            <person name="Hampl V."/>
        </authorList>
    </citation>
    <scope>NUCLEOTIDE SEQUENCE [LARGE SCALE GENOMIC DNA]</scope>
    <source>
        <strain evidence="1">NAU3</strain>
        <tissue evidence="1">Gut</tissue>
    </source>
</reference>
<accession>A0ABQ9Y0G2</accession>
<name>A0ABQ9Y0G2_9EUKA</name>